<protein>
    <submittedName>
        <fullName evidence="1">Acetamidase</fullName>
    </submittedName>
</protein>
<reference evidence="2" key="1">
    <citation type="journal article" date="2019" name="Int. J. Syst. Evol. Microbiol.">
        <title>The Global Catalogue of Microorganisms (GCM) 10K type strain sequencing project: providing services to taxonomists for standard genome sequencing and annotation.</title>
        <authorList>
            <consortium name="The Broad Institute Genomics Platform"/>
            <consortium name="The Broad Institute Genome Sequencing Center for Infectious Disease"/>
            <person name="Wu L."/>
            <person name="Ma J."/>
        </authorList>
    </citation>
    <scope>NUCLEOTIDE SEQUENCE [LARGE SCALE GENOMIC DNA]</scope>
    <source>
        <strain evidence="2">CGMCC 1.18439</strain>
    </source>
</reference>
<proteinExistence type="predicted"/>
<name>A0ABQ3K6S5_9DEIO</name>
<sequence length="303" mass="31954">MTVFEIPNDRLIYSMDRRHEPALRAPGGSTLIFHTRDCFEDQIQQPADYTGLNWDRVNPATGPVFIEGAQPGDALAIEILSIEVGDRAVMVTGPGLGVEGDALEESSVSLFAVQDGQVSLGRVKLPVRPMIGVIGTAPAGEPVPNGTPDDHGGNMDTTVICAGHTLFLPVNVEGGLLALGDLHAAMGDGEVSVCGLEVPGKVTVRVSVVPQCRWPLPLVQTPQHLYTIASAVTLDEAAQRAAKHMSALLQQEAGLSRAEAIGLMSAAGHLQISQVVDPQKTCRFELSLEVLAQLGVGPLWSPA</sequence>
<dbReference type="Pfam" id="PF03069">
    <property type="entry name" value="FmdA_AmdA"/>
    <property type="match status" value="2"/>
</dbReference>
<dbReference type="EMBL" id="BNAL01000021">
    <property type="protein sequence ID" value="GHG05440.1"/>
    <property type="molecule type" value="Genomic_DNA"/>
</dbReference>
<dbReference type="Proteomes" id="UP000632154">
    <property type="component" value="Unassembled WGS sequence"/>
</dbReference>
<dbReference type="PANTHER" id="PTHR31891">
    <property type="entry name" value="FORMAMIDASE C869.04-RELATED"/>
    <property type="match status" value="1"/>
</dbReference>
<dbReference type="Gene3D" id="2.60.120.580">
    <property type="entry name" value="Acetamidase/Formamidase-like domains"/>
    <property type="match status" value="1"/>
</dbReference>
<evidence type="ECO:0000313" key="2">
    <source>
        <dbReference type="Proteomes" id="UP000632154"/>
    </source>
</evidence>
<dbReference type="PANTHER" id="PTHR31891:SF1">
    <property type="entry name" value="FORMAMIDASE C869.04-RELATED"/>
    <property type="match status" value="1"/>
</dbReference>
<gene>
    <name evidence="1" type="ORF">GCM10017783_17520</name>
</gene>
<evidence type="ECO:0000313" key="1">
    <source>
        <dbReference type="EMBL" id="GHG05440.1"/>
    </source>
</evidence>
<dbReference type="Gene3D" id="2.40.10.120">
    <property type="match status" value="1"/>
</dbReference>
<dbReference type="SUPFAM" id="SSF141130">
    <property type="entry name" value="Acetamidase/Formamidase-like"/>
    <property type="match status" value="1"/>
</dbReference>
<dbReference type="InterPro" id="IPR004304">
    <property type="entry name" value="FmdA_AmdA"/>
</dbReference>
<comment type="caution">
    <text evidence="1">The sequence shown here is derived from an EMBL/GenBank/DDBJ whole genome shotgun (WGS) entry which is preliminary data.</text>
</comment>
<organism evidence="1 2">
    <name type="scientific">Deinococcus piscis</name>
    <dbReference type="NCBI Taxonomy" id="394230"/>
    <lineage>
        <taxon>Bacteria</taxon>
        <taxon>Thermotogati</taxon>
        <taxon>Deinococcota</taxon>
        <taxon>Deinococci</taxon>
        <taxon>Deinococcales</taxon>
        <taxon>Deinococcaceae</taxon>
        <taxon>Deinococcus</taxon>
    </lineage>
</organism>
<dbReference type="RefSeq" id="WP_189643311.1">
    <property type="nucleotide sequence ID" value="NZ_BNAL01000021.1"/>
</dbReference>
<dbReference type="Gene3D" id="3.10.28.20">
    <property type="entry name" value="Acetamidase/Formamidase-like domains"/>
    <property type="match status" value="1"/>
</dbReference>
<keyword evidence="2" id="KW-1185">Reference proteome</keyword>
<accession>A0ABQ3K6S5</accession>